<gene>
    <name evidence="12" type="ORF">METZ01_LOCUS440308</name>
</gene>
<dbReference type="InterPro" id="IPR004570">
    <property type="entry name" value="Phosphatidylglycerol_P_synth"/>
</dbReference>
<keyword evidence="9" id="KW-0594">Phospholipid biosynthesis</keyword>
<accession>A0A382YW56</accession>
<keyword evidence="4" id="KW-0808">Transferase</keyword>
<protein>
    <recommendedName>
        <fullName evidence="13">CDP-diacylglycerol--glycerol-3-phosphate 3-phosphatidyltransferase</fullName>
    </recommendedName>
</protein>
<keyword evidence="3" id="KW-0444">Lipid biosynthesis</keyword>
<feature type="transmembrane region" description="Helical" evidence="11">
    <location>
        <begin position="52"/>
        <end position="71"/>
    </location>
</feature>
<keyword evidence="6 11" id="KW-1133">Transmembrane helix</keyword>
<evidence type="ECO:0000256" key="11">
    <source>
        <dbReference type="SAM" id="Phobius"/>
    </source>
</evidence>
<evidence type="ECO:0008006" key="13">
    <source>
        <dbReference type="Google" id="ProtNLM"/>
    </source>
</evidence>
<dbReference type="GO" id="GO:0008444">
    <property type="term" value="F:CDP-diacylglycerol-glycerol-3-phosphate 3-phosphatidyltransferase activity"/>
    <property type="evidence" value="ECO:0007669"/>
    <property type="project" value="InterPro"/>
</dbReference>
<dbReference type="GO" id="GO:0016020">
    <property type="term" value="C:membrane"/>
    <property type="evidence" value="ECO:0007669"/>
    <property type="project" value="UniProtKB-SubCell"/>
</dbReference>
<feature type="transmembrane region" description="Helical" evidence="11">
    <location>
        <begin position="27"/>
        <end position="45"/>
    </location>
</feature>
<comment type="similarity">
    <text evidence="2">Belongs to the CDP-alcohol phosphatidyltransferase class-I family.</text>
</comment>
<dbReference type="Gene3D" id="1.20.120.1760">
    <property type="match status" value="1"/>
</dbReference>
<dbReference type="AlphaFoldDB" id="A0A382YW56"/>
<dbReference type="EMBL" id="UINC01178995">
    <property type="protein sequence ID" value="SVD87454.1"/>
    <property type="molecule type" value="Genomic_DNA"/>
</dbReference>
<evidence type="ECO:0000256" key="3">
    <source>
        <dbReference type="ARBA" id="ARBA00022516"/>
    </source>
</evidence>
<dbReference type="GO" id="GO:0046474">
    <property type="term" value="P:glycerophospholipid biosynthetic process"/>
    <property type="evidence" value="ECO:0007669"/>
    <property type="project" value="TreeGrafter"/>
</dbReference>
<sequence length="148" mass="16195">VSLPEVQSEVDEVEGLDPAKLWTVSNAFSALRVVVVAPTLYYIWLGPEFRWYVFWLVMVMVFSDILDGALARARNEVTEWGKIIDPIADKLAIDTIAALLVVQKGLPVWVAAAVIGRDILIVIGGVLMASRIKEVPSSNAWGKATTCV</sequence>
<dbReference type="PIRSF" id="PIRSF000847">
    <property type="entry name" value="Phos_ph_gly_syn"/>
    <property type="match status" value="1"/>
</dbReference>
<feature type="non-terminal residue" evidence="12">
    <location>
        <position position="1"/>
    </location>
</feature>
<feature type="transmembrane region" description="Helical" evidence="11">
    <location>
        <begin position="108"/>
        <end position="129"/>
    </location>
</feature>
<evidence type="ECO:0000256" key="9">
    <source>
        <dbReference type="ARBA" id="ARBA00023209"/>
    </source>
</evidence>
<evidence type="ECO:0000256" key="7">
    <source>
        <dbReference type="ARBA" id="ARBA00023098"/>
    </source>
</evidence>
<feature type="non-terminal residue" evidence="12">
    <location>
        <position position="148"/>
    </location>
</feature>
<reference evidence="12" key="1">
    <citation type="submission" date="2018-05" db="EMBL/GenBank/DDBJ databases">
        <authorList>
            <person name="Lanie J.A."/>
            <person name="Ng W.-L."/>
            <person name="Kazmierczak K.M."/>
            <person name="Andrzejewski T.M."/>
            <person name="Davidsen T.M."/>
            <person name="Wayne K.J."/>
            <person name="Tettelin H."/>
            <person name="Glass J.I."/>
            <person name="Rusch D."/>
            <person name="Podicherti R."/>
            <person name="Tsui H.-C.T."/>
            <person name="Winkler M.E."/>
        </authorList>
    </citation>
    <scope>NUCLEOTIDE SEQUENCE</scope>
</reference>
<evidence type="ECO:0000256" key="5">
    <source>
        <dbReference type="ARBA" id="ARBA00022692"/>
    </source>
</evidence>
<evidence type="ECO:0000313" key="12">
    <source>
        <dbReference type="EMBL" id="SVD87454.1"/>
    </source>
</evidence>
<dbReference type="InterPro" id="IPR048254">
    <property type="entry name" value="CDP_ALCOHOL_P_TRANSF_CS"/>
</dbReference>
<dbReference type="InterPro" id="IPR050324">
    <property type="entry name" value="CDP-alcohol_PTase-I"/>
</dbReference>
<proteinExistence type="inferred from homology"/>
<dbReference type="InterPro" id="IPR000462">
    <property type="entry name" value="CDP-OH_P_trans"/>
</dbReference>
<evidence type="ECO:0000256" key="6">
    <source>
        <dbReference type="ARBA" id="ARBA00022989"/>
    </source>
</evidence>
<keyword evidence="10" id="KW-1208">Phospholipid metabolism</keyword>
<dbReference type="PROSITE" id="PS00379">
    <property type="entry name" value="CDP_ALCOHOL_P_TRANSF"/>
    <property type="match status" value="1"/>
</dbReference>
<evidence type="ECO:0000256" key="1">
    <source>
        <dbReference type="ARBA" id="ARBA00004141"/>
    </source>
</evidence>
<evidence type="ECO:0000256" key="2">
    <source>
        <dbReference type="ARBA" id="ARBA00010441"/>
    </source>
</evidence>
<evidence type="ECO:0000256" key="8">
    <source>
        <dbReference type="ARBA" id="ARBA00023136"/>
    </source>
</evidence>
<dbReference type="PANTHER" id="PTHR14269:SF62">
    <property type="entry name" value="CDP-DIACYLGLYCEROL--GLYCEROL-3-PHOSPHATE 3-PHOSPHATIDYLTRANSFERASE 1, CHLOROPLASTIC"/>
    <property type="match status" value="1"/>
</dbReference>
<dbReference type="PANTHER" id="PTHR14269">
    <property type="entry name" value="CDP-DIACYLGLYCEROL--GLYCEROL-3-PHOSPHATE 3-PHOSPHATIDYLTRANSFERASE-RELATED"/>
    <property type="match status" value="1"/>
</dbReference>
<keyword evidence="7" id="KW-0443">Lipid metabolism</keyword>
<keyword evidence="5 11" id="KW-0812">Transmembrane</keyword>
<organism evidence="12">
    <name type="scientific">marine metagenome</name>
    <dbReference type="NCBI Taxonomy" id="408172"/>
    <lineage>
        <taxon>unclassified sequences</taxon>
        <taxon>metagenomes</taxon>
        <taxon>ecological metagenomes</taxon>
    </lineage>
</organism>
<dbReference type="Pfam" id="PF01066">
    <property type="entry name" value="CDP-OH_P_transf"/>
    <property type="match status" value="1"/>
</dbReference>
<keyword evidence="8 11" id="KW-0472">Membrane</keyword>
<name>A0A382YW56_9ZZZZ</name>
<evidence type="ECO:0000256" key="4">
    <source>
        <dbReference type="ARBA" id="ARBA00022679"/>
    </source>
</evidence>
<evidence type="ECO:0000256" key="10">
    <source>
        <dbReference type="ARBA" id="ARBA00023264"/>
    </source>
</evidence>
<comment type="subcellular location">
    <subcellularLocation>
        <location evidence="1">Membrane</location>
        <topology evidence="1">Multi-pass membrane protein</topology>
    </subcellularLocation>
</comment>
<dbReference type="InterPro" id="IPR043130">
    <property type="entry name" value="CDP-OH_PTrfase_TM_dom"/>
</dbReference>